<dbReference type="PANTHER" id="PTHR43151">
    <property type="entry name" value="FEOA FAMILY PROTEIN"/>
    <property type="match status" value="1"/>
</dbReference>
<evidence type="ECO:0000259" key="3">
    <source>
        <dbReference type="SMART" id="SM00899"/>
    </source>
</evidence>
<evidence type="ECO:0000313" key="4">
    <source>
        <dbReference type="EMBL" id="MEK0187098.1"/>
    </source>
</evidence>
<comment type="caution">
    <text evidence="4">The sequence shown here is derived from an EMBL/GenBank/DDBJ whole genome shotgun (WGS) entry which is preliminary data.</text>
</comment>
<dbReference type="RefSeq" id="WP_340519240.1">
    <property type="nucleotide sequence ID" value="NZ_JBBLXS010000303.1"/>
</dbReference>
<evidence type="ECO:0000313" key="5">
    <source>
        <dbReference type="Proteomes" id="UP001384579"/>
    </source>
</evidence>
<dbReference type="EMBL" id="JBBLXS010000303">
    <property type="protein sequence ID" value="MEK0187098.1"/>
    <property type="molecule type" value="Genomic_DNA"/>
</dbReference>
<dbReference type="InterPro" id="IPR038157">
    <property type="entry name" value="FeoA_core_dom"/>
</dbReference>
<keyword evidence="1" id="KW-0408">Iron</keyword>
<dbReference type="InterPro" id="IPR007167">
    <property type="entry name" value="Fe-transptr_FeoA-like"/>
</dbReference>
<feature type="compositionally biased region" description="Polar residues" evidence="2">
    <location>
        <begin position="1"/>
        <end position="18"/>
    </location>
</feature>
<accession>A0ABU8YRR1</accession>
<dbReference type="SUPFAM" id="SSF50037">
    <property type="entry name" value="C-terminal domain of transcriptional repressors"/>
    <property type="match status" value="1"/>
</dbReference>
<dbReference type="InterPro" id="IPR053184">
    <property type="entry name" value="FeoA-like"/>
</dbReference>
<proteinExistence type="predicted"/>
<evidence type="ECO:0000256" key="2">
    <source>
        <dbReference type="SAM" id="MobiDB-lite"/>
    </source>
</evidence>
<keyword evidence="5" id="KW-1185">Reference proteome</keyword>
<dbReference type="PANTHER" id="PTHR43151:SF1">
    <property type="entry name" value="SSR2333 PROTEIN"/>
    <property type="match status" value="1"/>
</dbReference>
<dbReference type="Gene3D" id="2.30.30.90">
    <property type="match status" value="1"/>
</dbReference>
<dbReference type="Pfam" id="PF04023">
    <property type="entry name" value="FeoA"/>
    <property type="match status" value="1"/>
</dbReference>
<dbReference type="InterPro" id="IPR008988">
    <property type="entry name" value="Transcriptional_repressor_C"/>
</dbReference>
<feature type="domain" description="Ferrous iron transporter FeoA-like" evidence="3">
    <location>
        <begin position="52"/>
        <end position="122"/>
    </location>
</feature>
<name>A0ABU8YRR1_9CYAN</name>
<sequence length="124" mass="13254">MKQNTEDYSQQKQESNPRQFKGFTFYGETPEVSGSQECSKETQPGVPEGKSFPLAMASVGEKLRIVKLKGSEGTVRRLIGMGLVSAIEVQIISNSGGSVIVAIGDNRIGLGAGMAQKIMCRNSA</sequence>
<reference evidence="4 5" key="1">
    <citation type="journal article" date="2020" name="Harmful Algae">
        <title>Molecular and morphological characterization of a novel dihydroanatoxin-a producing Microcoleus species (cyanobacteria) from the Russian River, California, USA.</title>
        <authorList>
            <person name="Conklin K.Y."/>
            <person name="Stancheva R."/>
            <person name="Otten T.G."/>
            <person name="Fadness R."/>
            <person name="Boyer G.L."/>
            <person name="Read B."/>
            <person name="Zhang X."/>
            <person name="Sheath R.G."/>
        </authorList>
    </citation>
    <scope>NUCLEOTIDE SEQUENCE [LARGE SCALE GENOMIC DNA]</scope>
    <source>
        <strain evidence="4 5">PTRS2</strain>
    </source>
</reference>
<feature type="region of interest" description="Disordered" evidence="2">
    <location>
        <begin position="1"/>
        <end position="51"/>
    </location>
</feature>
<gene>
    <name evidence="4" type="ORF">WMG39_19915</name>
</gene>
<dbReference type="SMART" id="SM00899">
    <property type="entry name" value="FeoA"/>
    <property type="match status" value="1"/>
</dbReference>
<dbReference type="Proteomes" id="UP001384579">
    <property type="component" value="Unassembled WGS sequence"/>
</dbReference>
<protein>
    <submittedName>
        <fullName evidence="4">FeoA family protein</fullName>
    </submittedName>
</protein>
<evidence type="ECO:0000256" key="1">
    <source>
        <dbReference type="ARBA" id="ARBA00023004"/>
    </source>
</evidence>
<organism evidence="4 5">
    <name type="scientific">Microcoleus anatoxicus PTRS2</name>
    <dbReference type="NCBI Taxonomy" id="2705321"/>
    <lineage>
        <taxon>Bacteria</taxon>
        <taxon>Bacillati</taxon>
        <taxon>Cyanobacteriota</taxon>
        <taxon>Cyanophyceae</taxon>
        <taxon>Oscillatoriophycideae</taxon>
        <taxon>Oscillatoriales</taxon>
        <taxon>Microcoleaceae</taxon>
        <taxon>Microcoleus</taxon>
        <taxon>Microcoleus anatoxicus</taxon>
    </lineage>
</organism>